<dbReference type="AlphaFoldDB" id="A0A0D0ARM0"/>
<dbReference type="EMBL" id="KN835192">
    <property type="protein sequence ID" value="KIK44371.1"/>
    <property type="molecule type" value="Genomic_DNA"/>
</dbReference>
<dbReference type="InParanoid" id="A0A0D0ARM0"/>
<reference evidence="2" key="2">
    <citation type="submission" date="2015-01" db="EMBL/GenBank/DDBJ databases">
        <title>Evolutionary Origins and Diversification of the Mycorrhizal Mutualists.</title>
        <authorList>
            <consortium name="DOE Joint Genome Institute"/>
            <consortium name="Mycorrhizal Genomics Consortium"/>
            <person name="Kohler A."/>
            <person name="Kuo A."/>
            <person name="Nagy L.G."/>
            <person name="Floudas D."/>
            <person name="Copeland A."/>
            <person name="Barry K.W."/>
            <person name="Cichocki N."/>
            <person name="Veneault-Fourrey C."/>
            <person name="LaButti K."/>
            <person name="Lindquist E.A."/>
            <person name="Lipzen A."/>
            <person name="Lundell T."/>
            <person name="Morin E."/>
            <person name="Murat C."/>
            <person name="Riley R."/>
            <person name="Ohm R."/>
            <person name="Sun H."/>
            <person name="Tunlid A."/>
            <person name="Henrissat B."/>
            <person name="Grigoriev I.V."/>
            <person name="Hibbett D.S."/>
            <person name="Martin F."/>
        </authorList>
    </citation>
    <scope>NUCLEOTIDE SEQUENCE [LARGE SCALE GENOMIC DNA]</scope>
    <source>
        <strain evidence="2">UH-Slu-Lm8-n1</strain>
    </source>
</reference>
<gene>
    <name evidence="1" type="ORF">CY34DRAFT_802776</name>
</gene>
<dbReference type="HOGENOM" id="CLU_2623664_0_0_1"/>
<keyword evidence="2" id="KW-1185">Reference proteome</keyword>
<proteinExistence type="predicted"/>
<accession>A0A0D0ARM0</accession>
<organism evidence="1 2">
    <name type="scientific">Suillus luteus UH-Slu-Lm8-n1</name>
    <dbReference type="NCBI Taxonomy" id="930992"/>
    <lineage>
        <taxon>Eukaryota</taxon>
        <taxon>Fungi</taxon>
        <taxon>Dikarya</taxon>
        <taxon>Basidiomycota</taxon>
        <taxon>Agaricomycotina</taxon>
        <taxon>Agaricomycetes</taxon>
        <taxon>Agaricomycetidae</taxon>
        <taxon>Boletales</taxon>
        <taxon>Suillineae</taxon>
        <taxon>Suillaceae</taxon>
        <taxon>Suillus</taxon>
    </lineage>
</organism>
<protein>
    <submittedName>
        <fullName evidence="1">Uncharacterized protein</fullName>
    </submittedName>
</protein>
<evidence type="ECO:0000313" key="2">
    <source>
        <dbReference type="Proteomes" id="UP000054485"/>
    </source>
</evidence>
<evidence type="ECO:0000313" key="1">
    <source>
        <dbReference type="EMBL" id="KIK44371.1"/>
    </source>
</evidence>
<dbReference type="OrthoDB" id="10276522at2759"/>
<sequence>MVSSAFGLSFRPDVAFFPAICINAMISVHENVISVSRAHPKPLARFLSYGSTPRPLSDIFSVSFSGALLCLPKEVKLL</sequence>
<dbReference type="Proteomes" id="UP000054485">
    <property type="component" value="Unassembled WGS sequence"/>
</dbReference>
<name>A0A0D0ARM0_9AGAM</name>
<reference evidence="1 2" key="1">
    <citation type="submission" date="2014-04" db="EMBL/GenBank/DDBJ databases">
        <authorList>
            <consortium name="DOE Joint Genome Institute"/>
            <person name="Kuo A."/>
            <person name="Ruytinx J."/>
            <person name="Rineau F."/>
            <person name="Colpaert J."/>
            <person name="Kohler A."/>
            <person name="Nagy L.G."/>
            <person name="Floudas D."/>
            <person name="Copeland A."/>
            <person name="Barry K.W."/>
            <person name="Cichocki N."/>
            <person name="Veneault-Fourrey C."/>
            <person name="LaButti K."/>
            <person name="Lindquist E.A."/>
            <person name="Lipzen A."/>
            <person name="Lundell T."/>
            <person name="Morin E."/>
            <person name="Murat C."/>
            <person name="Sun H."/>
            <person name="Tunlid A."/>
            <person name="Henrissat B."/>
            <person name="Grigoriev I.V."/>
            <person name="Hibbett D.S."/>
            <person name="Martin F."/>
            <person name="Nordberg H.P."/>
            <person name="Cantor M.N."/>
            <person name="Hua S.X."/>
        </authorList>
    </citation>
    <scope>NUCLEOTIDE SEQUENCE [LARGE SCALE GENOMIC DNA]</scope>
    <source>
        <strain evidence="1 2">UH-Slu-Lm8-n1</strain>
    </source>
</reference>